<reference evidence="3" key="1">
    <citation type="submission" date="2021-02" db="EMBL/GenBank/DDBJ databases">
        <authorList>
            <person name="Nowell W R."/>
        </authorList>
    </citation>
    <scope>NUCLEOTIDE SEQUENCE</scope>
    <source>
        <strain evidence="3">Ploen Becks lab</strain>
    </source>
</reference>
<accession>A0A814DYH3</accession>
<dbReference type="PROSITE" id="PS50041">
    <property type="entry name" value="C_TYPE_LECTIN_2"/>
    <property type="match status" value="1"/>
</dbReference>
<gene>
    <name evidence="3" type="ORF">OXX778_LOCUS14490</name>
</gene>
<proteinExistence type="predicted"/>
<sequence length="585" mass="65957">MAFNKKAGEKFVRQCLADKESYILNGEKDDVFYQFEYKVRKSKAVENLELLEKGLVEVPRWTAYFAAIASIFIAAFFVASLVTLGNVVSKPDAMYQQSCSDRPCSKALNLKCINKTCQCESPKYYTKKCVDLSKYGERCMFTSHCITGQSLSCMGSICSCALNKYWSSDVSLCVDRLTYGEACNGDQCKINSNLICGSSGSCDCVDNTLYYWSESSSACVAKKKYSQSCTVDNECLNSQLTICKNDLYCLCTDTQYFNGVNCVNRVSEFEACTFDDMCLMPMTCSSGKCSCASLYYYDSTIPNCVPQLPYSGVTCYSDHHCREDYKLFCSSGTCLCKSSYTWSSTANICRYTYNQGTCSSLSPCNSDEGLMCATSSNKCNCPEDSSAGKCDCVRVTNNEKFWDLDNLICTNSLPYLSACTEDYMCKTLTELTKCINGECNCEQVGGFTSSNKCKKCKDDEFYFNDKCYFFSTETIRGKNADSTCKNRNRGRALVIETIEEQEWIELNAPSAGPYWISGRRRRNWSNWFSGSYDYSWGPVNSRLIIDSSICSLTRDKDCLYFLDGCYKGDRDCDDNNREYPYICEY</sequence>
<dbReference type="SUPFAM" id="SSF56436">
    <property type="entry name" value="C-type lectin-like"/>
    <property type="match status" value="1"/>
</dbReference>
<dbReference type="OrthoDB" id="6133475at2759"/>
<dbReference type="AlphaFoldDB" id="A0A814DYH3"/>
<evidence type="ECO:0000256" key="1">
    <source>
        <dbReference type="SAM" id="Phobius"/>
    </source>
</evidence>
<dbReference type="InterPro" id="IPR016187">
    <property type="entry name" value="CTDL_fold"/>
</dbReference>
<keyword evidence="4" id="KW-1185">Reference proteome</keyword>
<dbReference type="Proteomes" id="UP000663879">
    <property type="component" value="Unassembled WGS sequence"/>
</dbReference>
<dbReference type="PANTHER" id="PTHR39069:SF8">
    <property type="entry name" value="FI17111P1"/>
    <property type="match status" value="1"/>
</dbReference>
<dbReference type="InterPro" id="IPR016186">
    <property type="entry name" value="C-type_lectin-like/link_sf"/>
</dbReference>
<dbReference type="InterPro" id="IPR001304">
    <property type="entry name" value="C-type_lectin-like"/>
</dbReference>
<organism evidence="3 4">
    <name type="scientific">Brachionus calyciflorus</name>
    <dbReference type="NCBI Taxonomy" id="104777"/>
    <lineage>
        <taxon>Eukaryota</taxon>
        <taxon>Metazoa</taxon>
        <taxon>Spiralia</taxon>
        <taxon>Gnathifera</taxon>
        <taxon>Rotifera</taxon>
        <taxon>Eurotatoria</taxon>
        <taxon>Monogononta</taxon>
        <taxon>Pseudotrocha</taxon>
        <taxon>Ploima</taxon>
        <taxon>Brachionidae</taxon>
        <taxon>Brachionus</taxon>
    </lineage>
</organism>
<evidence type="ECO:0000313" key="3">
    <source>
        <dbReference type="EMBL" id="CAF0961820.1"/>
    </source>
</evidence>
<dbReference type="PANTHER" id="PTHR39069">
    <property type="entry name" value="ECDYSONE-INDUCIBLE GENE E1, ISOFORM A"/>
    <property type="match status" value="1"/>
</dbReference>
<protein>
    <recommendedName>
        <fullName evidence="2">C-type lectin domain-containing protein</fullName>
    </recommendedName>
</protein>
<dbReference type="EMBL" id="CAJNOC010002992">
    <property type="protein sequence ID" value="CAF0961820.1"/>
    <property type="molecule type" value="Genomic_DNA"/>
</dbReference>
<evidence type="ECO:0000259" key="2">
    <source>
        <dbReference type="PROSITE" id="PS50041"/>
    </source>
</evidence>
<keyword evidence="1" id="KW-1133">Transmembrane helix</keyword>
<keyword evidence="1" id="KW-0812">Transmembrane</keyword>
<feature type="transmembrane region" description="Helical" evidence="1">
    <location>
        <begin position="61"/>
        <end position="88"/>
    </location>
</feature>
<comment type="caution">
    <text evidence="3">The sequence shown here is derived from an EMBL/GenBank/DDBJ whole genome shotgun (WGS) entry which is preliminary data.</text>
</comment>
<name>A0A814DYH3_9BILA</name>
<feature type="domain" description="C-type lectin" evidence="2">
    <location>
        <begin position="463"/>
        <end position="584"/>
    </location>
</feature>
<keyword evidence="1" id="KW-0472">Membrane</keyword>
<evidence type="ECO:0000313" key="4">
    <source>
        <dbReference type="Proteomes" id="UP000663879"/>
    </source>
</evidence>
<dbReference type="SMART" id="SM00034">
    <property type="entry name" value="CLECT"/>
    <property type="match status" value="1"/>
</dbReference>
<dbReference type="Gene3D" id="3.10.100.10">
    <property type="entry name" value="Mannose-Binding Protein A, subunit A"/>
    <property type="match status" value="1"/>
</dbReference>